<sequence>MLSLLEKVPFDQLTVDQICQEAMLHRSSFYRYFHDKYDLLEQTFDAQLNTMIADKKSTDQIVDSALDYVDQHRNLFHHLVATKDRPGIHAEILQIISELILKRSHDGSNDLVIQAVAKSDQPELMAYMISGSINGAFMWWEKHNYDVSKEEVAKFCKQQVRNITKIED</sequence>
<dbReference type="Proteomes" id="UP000886878">
    <property type="component" value="Unassembled WGS sequence"/>
</dbReference>
<dbReference type="AlphaFoldDB" id="A0A9D1QQY3"/>
<dbReference type="Gene3D" id="1.10.357.10">
    <property type="entry name" value="Tetracycline Repressor, domain 2"/>
    <property type="match status" value="1"/>
</dbReference>
<dbReference type="InterPro" id="IPR050624">
    <property type="entry name" value="HTH-type_Tx_Regulator"/>
</dbReference>
<reference evidence="4" key="1">
    <citation type="journal article" date="2021" name="PeerJ">
        <title>Extensive microbial diversity within the chicken gut microbiome revealed by metagenomics and culture.</title>
        <authorList>
            <person name="Gilroy R."/>
            <person name="Ravi A."/>
            <person name="Getino M."/>
            <person name="Pursley I."/>
            <person name="Horton D.L."/>
            <person name="Alikhan N.F."/>
            <person name="Baker D."/>
            <person name="Gharbi K."/>
            <person name="Hall N."/>
            <person name="Watson M."/>
            <person name="Adriaenssens E.M."/>
            <person name="Foster-Nyarko E."/>
            <person name="Jarju S."/>
            <person name="Secka A."/>
            <person name="Antonio M."/>
            <person name="Oren A."/>
            <person name="Chaudhuri R.R."/>
            <person name="La Ragione R."/>
            <person name="Hildebrand F."/>
            <person name="Pallen M.J."/>
        </authorList>
    </citation>
    <scope>NUCLEOTIDE SEQUENCE</scope>
    <source>
        <strain evidence="4">ChiHejej3B27-2180</strain>
    </source>
</reference>
<comment type="caution">
    <text evidence="4">The sequence shown here is derived from an EMBL/GenBank/DDBJ whole genome shotgun (WGS) entry which is preliminary data.</text>
</comment>
<feature type="DNA-binding region" description="H-T-H motif" evidence="2">
    <location>
        <begin position="14"/>
        <end position="33"/>
    </location>
</feature>
<dbReference type="Pfam" id="PF00440">
    <property type="entry name" value="TetR_N"/>
    <property type="match status" value="1"/>
</dbReference>
<protein>
    <submittedName>
        <fullName evidence="4">TetR/AcrR family transcriptional regulator</fullName>
    </submittedName>
</protein>
<dbReference type="PANTHER" id="PTHR43479:SF7">
    <property type="entry name" value="TETR-FAMILY TRANSCRIPTIONAL REGULATOR"/>
    <property type="match status" value="1"/>
</dbReference>
<keyword evidence="1 2" id="KW-0238">DNA-binding</keyword>
<dbReference type="PANTHER" id="PTHR43479">
    <property type="entry name" value="ACREF/ENVCD OPERON REPRESSOR-RELATED"/>
    <property type="match status" value="1"/>
</dbReference>
<dbReference type="Pfam" id="PF14278">
    <property type="entry name" value="TetR_C_8"/>
    <property type="match status" value="1"/>
</dbReference>
<evidence type="ECO:0000313" key="4">
    <source>
        <dbReference type="EMBL" id="HIW70386.1"/>
    </source>
</evidence>
<feature type="domain" description="HTH tetR-type" evidence="3">
    <location>
        <begin position="1"/>
        <end position="51"/>
    </location>
</feature>
<dbReference type="PROSITE" id="PS50977">
    <property type="entry name" value="HTH_TETR_2"/>
    <property type="match status" value="1"/>
</dbReference>
<dbReference type="EMBL" id="DXGK01000064">
    <property type="protein sequence ID" value="HIW70386.1"/>
    <property type="molecule type" value="Genomic_DNA"/>
</dbReference>
<gene>
    <name evidence="4" type="ORF">H9876_03260</name>
</gene>
<reference evidence="4" key="2">
    <citation type="submission" date="2021-04" db="EMBL/GenBank/DDBJ databases">
        <authorList>
            <person name="Gilroy R."/>
        </authorList>
    </citation>
    <scope>NUCLEOTIDE SEQUENCE</scope>
    <source>
        <strain evidence="4">ChiHejej3B27-2180</strain>
    </source>
</reference>
<dbReference type="GO" id="GO:0003677">
    <property type="term" value="F:DNA binding"/>
    <property type="evidence" value="ECO:0007669"/>
    <property type="project" value="UniProtKB-UniRule"/>
</dbReference>
<name>A0A9D1QQY3_9LACO</name>
<accession>A0A9D1QQY3</accession>
<proteinExistence type="predicted"/>
<dbReference type="SUPFAM" id="SSF46689">
    <property type="entry name" value="Homeodomain-like"/>
    <property type="match status" value="1"/>
</dbReference>
<evidence type="ECO:0000313" key="5">
    <source>
        <dbReference type="Proteomes" id="UP000886878"/>
    </source>
</evidence>
<dbReference type="InterPro" id="IPR039532">
    <property type="entry name" value="TetR_C_Firmicutes"/>
</dbReference>
<evidence type="ECO:0000256" key="2">
    <source>
        <dbReference type="PROSITE-ProRule" id="PRU00335"/>
    </source>
</evidence>
<dbReference type="InterPro" id="IPR001647">
    <property type="entry name" value="HTH_TetR"/>
</dbReference>
<dbReference type="InterPro" id="IPR009057">
    <property type="entry name" value="Homeodomain-like_sf"/>
</dbReference>
<evidence type="ECO:0000256" key="1">
    <source>
        <dbReference type="ARBA" id="ARBA00023125"/>
    </source>
</evidence>
<organism evidence="4 5">
    <name type="scientific">Candidatus Limosilactobacillus merdipullorum</name>
    <dbReference type="NCBI Taxonomy" id="2838653"/>
    <lineage>
        <taxon>Bacteria</taxon>
        <taxon>Bacillati</taxon>
        <taxon>Bacillota</taxon>
        <taxon>Bacilli</taxon>
        <taxon>Lactobacillales</taxon>
        <taxon>Lactobacillaceae</taxon>
        <taxon>Limosilactobacillus</taxon>
    </lineage>
</organism>
<evidence type="ECO:0000259" key="3">
    <source>
        <dbReference type="PROSITE" id="PS50977"/>
    </source>
</evidence>